<organism evidence="1">
    <name type="scientific">Anguilla anguilla</name>
    <name type="common">European freshwater eel</name>
    <name type="synonym">Muraena anguilla</name>
    <dbReference type="NCBI Taxonomy" id="7936"/>
    <lineage>
        <taxon>Eukaryota</taxon>
        <taxon>Metazoa</taxon>
        <taxon>Chordata</taxon>
        <taxon>Craniata</taxon>
        <taxon>Vertebrata</taxon>
        <taxon>Euteleostomi</taxon>
        <taxon>Actinopterygii</taxon>
        <taxon>Neopterygii</taxon>
        <taxon>Teleostei</taxon>
        <taxon>Anguilliformes</taxon>
        <taxon>Anguillidae</taxon>
        <taxon>Anguilla</taxon>
    </lineage>
</organism>
<evidence type="ECO:0000313" key="1">
    <source>
        <dbReference type="EMBL" id="JAH52321.1"/>
    </source>
</evidence>
<dbReference type="EMBL" id="GBXM01056256">
    <property type="protein sequence ID" value="JAH52321.1"/>
    <property type="molecule type" value="Transcribed_RNA"/>
</dbReference>
<proteinExistence type="predicted"/>
<reference evidence="1" key="1">
    <citation type="submission" date="2014-11" db="EMBL/GenBank/DDBJ databases">
        <authorList>
            <person name="Amaro Gonzalez C."/>
        </authorList>
    </citation>
    <scope>NUCLEOTIDE SEQUENCE</scope>
</reference>
<reference evidence="1" key="2">
    <citation type="journal article" date="2015" name="Fish Shellfish Immunol.">
        <title>Early steps in the European eel (Anguilla anguilla)-Vibrio vulnificus interaction in the gills: Role of the RtxA13 toxin.</title>
        <authorList>
            <person name="Callol A."/>
            <person name="Pajuelo D."/>
            <person name="Ebbesson L."/>
            <person name="Teles M."/>
            <person name="MacKenzie S."/>
            <person name="Amaro C."/>
        </authorList>
    </citation>
    <scope>NUCLEOTIDE SEQUENCE</scope>
</reference>
<protein>
    <submittedName>
        <fullName evidence="1">Uncharacterized protein</fullName>
    </submittedName>
</protein>
<dbReference type="AlphaFoldDB" id="A0A0E9TFG2"/>
<sequence>MQYEMAAVRVYGALVEILKMGLKRINNKSDT</sequence>
<name>A0A0E9TFG2_ANGAN</name>
<accession>A0A0E9TFG2</accession>